<keyword evidence="4" id="KW-1185">Reference proteome</keyword>
<evidence type="ECO:0000256" key="1">
    <source>
        <dbReference type="SAM" id="SignalP"/>
    </source>
</evidence>
<proteinExistence type="predicted"/>
<feature type="chain" id="PRO_5046360588" evidence="1">
    <location>
        <begin position="22"/>
        <end position="261"/>
    </location>
</feature>
<sequence length="261" mass="28477">MKRWGLAAFLVMAACALSAQAPDARAVLAKAKQRTEAADFRAVGRLVRVDAKGARSNMPVTIKGHWFSDGLKVLAEIGSSGPARVHVLLEMRPEGQITIREARPGDKAASAVPFERWSESPVRKWNTSGTTAGYSYEDLLEAQYFWPGQTVEKETRYGARDCEVLKSVPGAGQRSHYASVQSWLDRGIGFPVYVEKSLKANGPTKEFTYFGLRQTEGVWSASQIEVKIRGQAGSSLLIVDRGSPKAKLGAGDFSTAELTHF</sequence>
<dbReference type="PROSITE" id="PS51257">
    <property type="entry name" value="PROKAR_LIPOPROTEIN"/>
    <property type="match status" value="1"/>
</dbReference>
<feature type="signal peptide" evidence="1">
    <location>
        <begin position="1"/>
        <end position="21"/>
    </location>
</feature>
<protein>
    <submittedName>
        <fullName evidence="3">Outer membrane lipoprotein-sorting protein</fullName>
    </submittedName>
</protein>
<gene>
    <name evidence="3" type="ORF">ACFPT7_08985</name>
</gene>
<keyword evidence="1" id="KW-0732">Signal</keyword>
<dbReference type="InterPro" id="IPR033399">
    <property type="entry name" value="TP_0789-like"/>
</dbReference>
<evidence type="ECO:0000259" key="2">
    <source>
        <dbReference type="Pfam" id="PF17131"/>
    </source>
</evidence>
<evidence type="ECO:0000313" key="4">
    <source>
        <dbReference type="Proteomes" id="UP001596091"/>
    </source>
</evidence>
<dbReference type="RefSeq" id="WP_263335652.1">
    <property type="nucleotide sequence ID" value="NZ_JAGSYH010000003.1"/>
</dbReference>
<dbReference type="Pfam" id="PF17131">
    <property type="entry name" value="LolA_like"/>
    <property type="match status" value="1"/>
</dbReference>
<dbReference type="Gene3D" id="2.50.20.10">
    <property type="entry name" value="Lipoprotein localisation LolA/LolB/LppX"/>
    <property type="match status" value="1"/>
</dbReference>
<dbReference type="Proteomes" id="UP001596091">
    <property type="component" value="Unassembled WGS sequence"/>
</dbReference>
<comment type="caution">
    <text evidence="3">The sequence shown here is derived from an EMBL/GenBank/DDBJ whole genome shotgun (WGS) entry which is preliminary data.</text>
</comment>
<name>A0ABW1EGQ6_9BACT</name>
<feature type="domain" description="Uncharacterized protein TP-0789" evidence="2">
    <location>
        <begin position="135"/>
        <end position="259"/>
    </location>
</feature>
<organism evidence="3 4">
    <name type="scientific">Acidicapsa dinghuensis</name>
    <dbReference type="NCBI Taxonomy" id="2218256"/>
    <lineage>
        <taxon>Bacteria</taxon>
        <taxon>Pseudomonadati</taxon>
        <taxon>Acidobacteriota</taxon>
        <taxon>Terriglobia</taxon>
        <taxon>Terriglobales</taxon>
        <taxon>Acidobacteriaceae</taxon>
        <taxon>Acidicapsa</taxon>
    </lineage>
</organism>
<dbReference type="EMBL" id="JBHSPH010000002">
    <property type="protein sequence ID" value="MFC5862420.1"/>
    <property type="molecule type" value="Genomic_DNA"/>
</dbReference>
<accession>A0ABW1EGQ6</accession>
<reference evidence="4" key="1">
    <citation type="journal article" date="2019" name="Int. J. Syst. Evol. Microbiol.">
        <title>The Global Catalogue of Microorganisms (GCM) 10K type strain sequencing project: providing services to taxonomists for standard genome sequencing and annotation.</title>
        <authorList>
            <consortium name="The Broad Institute Genomics Platform"/>
            <consortium name="The Broad Institute Genome Sequencing Center for Infectious Disease"/>
            <person name="Wu L."/>
            <person name="Ma J."/>
        </authorList>
    </citation>
    <scope>NUCLEOTIDE SEQUENCE [LARGE SCALE GENOMIC DNA]</scope>
    <source>
        <strain evidence="4">JCM 4087</strain>
    </source>
</reference>
<keyword evidence="3" id="KW-0449">Lipoprotein</keyword>
<evidence type="ECO:0000313" key="3">
    <source>
        <dbReference type="EMBL" id="MFC5862420.1"/>
    </source>
</evidence>